<keyword evidence="2" id="KW-1185">Reference proteome</keyword>
<comment type="caution">
    <text evidence="1">The sequence shown here is derived from an EMBL/GenBank/DDBJ whole genome shotgun (WGS) entry which is preliminary data.</text>
</comment>
<feature type="non-terminal residue" evidence="1">
    <location>
        <position position="1"/>
    </location>
</feature>
<dbReference type="AlphaFoldDB" id="A0A9X2J743"/>
<dbReference type="Proteomes" id="UP001139028">
    <property type="component" value="Unassembled WGS sequence"/>
</dbReference>
<accession>A0A9X2J743</accession>
<evidence type="ECO:0000313" key="1">
    <source>
        <dbReference type="EMBL" id="MCO1337287.1"/>
    </source>
</evidence>
<name>A0A9X2J743_9GAMM</name>
<protein>
    <submittedName>
        <fullName evidence="1">Uncharacterized protein</fullName>
    </submittedName>
</protein>
<organism evidence="1 2">
    <name type="scientific">Microbulbifer okhotskensis</name>
    <dbReference type="NCBI Taxonomy" id="2926617"/>
    <lineage>
        <taxon>Bacteria</taxon>
        <taxon>Pseudomonadati</taxon>
        <taxon>Pseudomonadota</taxon>
        <taxon>Gammaproteobacteria</taxon>
        <taxon>Cellvibrionales</taxon>
        <taxon>Microbulbiferaceae</taxon>
        <taxon>Microbulbifer</taxon>
    </lineage>
</organism>
<proteinExistence type="predicted"/>
<sequence>ADGHADHFWALGLAIEAASQPSAPIEYQSTGRRSACADNRLSTTDTGFGTVAGGSNFGGFN</sequence>
<dbReference type="EMBL" id="JALBWM010000623">
    <property type="protein sequence ID" value="MCO1337287.1"/>
    <property type="molecule type" value="Genomic_DNA"/>
</dbReference>
<dbReference type="RefSeq" id="WP_252473594.1">
    <property type="nucleotide sequence ID" value="NZ_JALBWM010000623.1"/>
</dbReference>
<reference evidence="1" key="1">
    <citation type="journal article" date="2022" name="Arch. Microbiol.">
        <title>Microbulbifer okhotskensis sp. nov., isolated from a deep bottom sediment of the Okhotsk Sea.</title>
        <authorList>
            <person name="Romanenko L."/>
            <person name="Kurilenko V."/>
            <person name="Otstavnykh N."/>
            <person name="Velansky P."/>
            <person name="Isaeva M."/>
            <person name="Mikhailov V."/>
        </authorList>
    </citation>
    <scope>NUCLEOTIDE SEQUENCE</scope>
    <source>
        <strain evidence="1">OS29</strain>
    </source>
</reference>
<evidence type="ECO:0000313" key="2">
    <source>
        <dbReference type="Proteomes" id="UP001139028"/>
    </source>
</evidence>
<gene>
    <name evidence="1" type="ORF">MO867_23490</name>
</gene>